<reference evidence="3 4" key="1">
    <citation type="submission" date="2021-03" db="EMBL/GenBank/DDBJ databases">
        <title>Actinomadura violae sp. nov., isolated from lichen in Thailand.</title>
        <authorList>
            <person name="Kanchanasin P."/>
            <person name="Saeng-In P."/>
            <person name="Phongsopitanun W."/>
            <person name="Yuki M."/>
            <person name="Kudo T."/>
            <person name="Ohkuma M."/>
            <person name="Tanasupawat S."/>
        </authorList>
    </citation>
    <scope>NUCLEOTIDE SEQUENCE [LARGE SCALE GENOMIC DNA]</scope>
    <source>
        <strain evidence="3 4">LCR2-06</strain>
    </source>
</reference>
<gene>
    <name evidence="3" type="ORF">J4709_30430</name>
</gene>
<feature type="transmembrane region" description="Helical" evidence="1">
    <location>
        <begin position="272"/>
        <end position="291"/>
    </location>
</feature>
<protein>
    <submittedName>
        <fullName evidence="3">Phosphatase PAP2 family protein</fullName>
    </submittedName>
</protein>
<keyword evidence="4" id="KW-1185">Reference proteome</keyword>
<feature type="domain" description="Phosphatidic acid phosphatase type 2/haloperoxidase" evidence="2">
    <location>
        <begin position="34"/>
        <end position="143"/>
    </location>
</feature>
<accession>A0ABS3RYX7</accession>
<evidence type="ECO:0000259" key="2">
    <source>
        <dbReference type="SMART" id="SM00014"/>
    </source>
</evidence>
<feature type="transmembrane region" description="Helical" evidence="1">
    <location>
        <begin position="244"/>
        <end position="260"/>
    </location>
</feature>
<dbReference type="PANTHER" id="PTHR14969:SF13">
    <property type="entry name" value="AT30094P"/>
    <property type="match status" value="1"/>
</dbReference>
<dbReference type="RefSeq" id="WP_208245610.1">
    <property type="nucleotide sequence ID" value="NZ_JAGEPF010000019.1"/>
</dbReference>
<keyword evidence="1" id="KW-0472">Membrane</keyword>
<evidence type="ECO:0000313" key="3">
    <source>
        <dbReference type="EMBL" id="MBO2461897.1"/>
    </source>
</evidence>
<dbReference type="Pfam" id="PF01569">
    <property type="entry name" value="PAP2"/>
    <property type="match status" value="1"/>
</dbReference>
<feature type="transmembrane region" description="Helical" evidence="1">
    <location>
        <begin position="211"/>
        <end position="232"/>
    </location>
</feature>
<feature type="transmembrane region" description="Helical" evidence="1">
    <location>
        <begin position="157"/>
        <end position="180"/>
    </location>
</feature>
<dbReference type="EMBL" id="JAGEPF010000019">
    <property type="protein sequence ID" value="MBO2461897.1"/>
    <property type="molecule type" value="Genomic_DNA"/>
</dbReference>
<organism evidence="3 4">
    <name type="scientific">Actinomadura violacea</name>
    <dbReference type="NCBI Taxonomy" id="2819934"/>
    <lineage>
        <taxon>Bacteria</taxon>
        <taxon>Bacillati</taxon>
        <taxon>Actinomycetota</taxon>
        <taxon>Actinomycetes</taxon>
        <taxon>Streptosporangiales</taxon>
        <taxon>Thermomonosporaceae</taxon>
        <taxon>Actinomadura</taxon>
    </lineage>
</organism>
<feature type="transmembrane region" description="Helical" evidence="1">
    <location>
        <begin position="100"/>
        <end position="119"/>
    </location>
</feature>
<feature type="transmembrane region" description="Helical" evidence="1">
    <location>
        <begin position="125"/>
        <end position="145"/>
    </location>
</feature>
<dbReference type="PANTHER" id="PTHR14969">
    <property type="entry name" value="SPHINGOSINE-1-PHOSPHATE PHOSPHOHYDROLASE"/>
    <property type="match status" value="1"/>
</dbReference>
<dbReference type="InterPro" id="IPR036938">
    <property type="entry name" value="PAP2/HPO_sf"/>
</dbReference>
<sequence length="319" mass="33760">MLTGFMLAMSYLGSAGFYIPVLVVLYWCVHPRLAARAIAVLSFGSTLNTVLKLVWHAPRPFWTDPAVRKGQPLASFGMPSGHAQNAVVTWGFFASRTRRAAVWAAAAVVIALIGASRVYLGVHSLGQVIVGWAIGLGVLVLALWLEPRVVPWWSARPLLLQLAMALLISLAFLGGAWLAVRSLHGWHWPAAWAKAIIAAGGHTRPVTVNEAAAATGGLFGILAGLSVIAARGWFDPGGSLGRRLVRLLVGVAGAAVLSLLDLLPGPRAGEAFAVQALLGLWAAAGAPEVFVRLRLARRAEPRATPALTRPGDERDEPAQ</sequence>
<dbReference type="InterPro" id="IPR000326">
    <property type="entry name" value="PAP2/HPO"/>
</dbReference>
<comment type="caution">
    <text evidence="3">The sequence shown here is derived from an EMBL/GenBank/DDBJ whole genome shotgun (WGS) entry which is preliminary data.</text>
</comment>
<name>A0ABS3RYX7_9ACTN</name>
<keyword evidence="1" id="KW-1133">Transmembrane helix</keyword>
<proteinExistence type="predicted"/>
<evidence type="ECO:0000313" key="4">
    <source>
        <dbReference type="Proteomes" id="UP000680206"/>
    </source>
</evidence>
<dbReference type="SUPFAM" id="SSF48317">
    <property type="entry name" value="Acid phosphatase/Vanadium-dependent haloperoxidase"/>
    <property type="match status" value="1"/>
</dbReference>
<feature type="transmembrane region" description="Helical" evidence="1">
    <location>
        <begin position="7"/>
        <end position="27"/>
    </location>
</feature>
<dbReference type="Gene3D" id="1.20.144.10">
    <property type="entry name" value="Phosphatidic acid phosphatase type 2/haloperoxidase"/>
    <property type="match status" value="1"/>
</dbReference>
<keyword evidence="1" id="KW-0812">Transmembrane</keyword>
<evidence type="ECO:0000256" key="1">
    <source>
        <dbReference type="SAM" id="Phobius"/>
    </source>
</evidence>
<dbReference type="Proteomes" id="UP000680206">
    <property type="component" value="Unassembled WGS sequence"/>
</dbReference>
<dbReference type="SMART" id="SM00014">
    <property type="entry name" value="acidPPc"/>
    <property type="match status" value="1"/>
</dbReference>